<evidence type="ECO:0000256" key="3">
    <source>
        <dbReference type="ARBA" id="ARBA00022448"/>
    </source>
</evidence>
<dbReference type="GO" id="GO:0006606">
    <property type="term" value="P:protein import into nucleus"/>
    <property type="evidence" value="ECO:0007669"/>
    <property type="project" value="InterPro"/>
</dbReference>
<keyword evidence="10" id="KW-1185">Reference proteome</keyword>
<dbReference type="InterPro" id="IPR040122">
    <property type="entry name" value="Importin_beta"/>
</dbReference>
<evidence type="ECO:0000256" key="5">
    <source>
        <dbReference type="ARBA" id="ARBA00022737"/>
    </source>
</evidence>
<dbReference type="GO" id="GO:0005634">
    <property type="term" value="C:nucleus"/>
    <property type="evidence" value="ECO:0007669"/>
    <property type="project" value="UniProtKB-SubCell"/>
</dbReference>
<dbReference type="Pfam" id="PF18808">
    <property type="entry name" value="Importin_rep_4"/>
    <property type="match status" value="1"/>
</dbReference>
<dbReference type="OrthoDB" id="543373at2759"/>
<dbReference type="InterPro" id="IPR011989">
    <property type="entry name" value="ARM-like"/>
</dbReference>
<dbReference type="Proteomes" id="UP000194236">
    <property type="component" value="Unassembled WGS sequence"/>
</dbReference>
<keyword evidence="7" id="KW-0539">Nucleus</keyword>
<organism evidence="9 10">
    <name type="scientific">Euroglyphus maynei</name>
    <name type="common">Mayne's house dust mite</name>
    <dbReference type="NCBI Taxonomy" id="6958"/>
    <lineage>
        <taxon>Eukaryota</taxon>
        <taxon>Metazoa</taxon>
        <taxon>Ecdysozoa</taxon>
        <taxon>Arthropoda</taxon>
        <taxon>Chelicerata</taxon>
        <taxon>Arachnida</taxon>
        <taxon>Acari</taxon>
        <taxon>Acariformes</taxon>
        <taxon>Sarcoptiformes</taxon>
        <taxon>Astigmata</taxon>
        <taxon>Psoroptidia</taxon>
        <taxon>Analgoidea</taxon>
        <taxon>Pyroglyphidae</taxon>
        <taxon>Pyroglyphinae</taxon>
        <taxon>Euroglyphus</taxon>
    </lineage>
</organism>
<protein>
    <recommendedName>
        <fullName evidence="8">IPO4/5-like TPR repeats domain-containing protein</fullName>
    </recommendedName>
</protein>
<evidence type="ECO:0000313" key="10">
    <source>
        <dbReference type="Proteomes" id="UP000194236"/>
    </source>
</evidence>
<keyword evidence="5" id="KW-0677">Repeat</keyword>
<dbReference type="EMBL" id="MUJZ01027842">
    <property type="protein sequence ID" value="OTF78453.1"/>
    <property type="molecule type" value="Genomic_DNA"/>
</dbReference>
<sequence length="385" mass="43629">MLLKCLIEESNEQVKLAALKATISFILINCEDKTIVKIMSDTILPMLQITNAVIENDDDQPLLSLIELAEKCPQILRSNFNLLMEICMKIIANKDCSESLRHSAIELVVSFAENAAGTFRKRGSSYLIPLVSQFLMMMTDLEYEDGWSQREDDNDDDEDSNSDHIIGETALDRLACALGGKIVFPLAINIISQMLQNVDWKQRYAALMAISALGEGCNKQMLPMLEQIVTAILPFIGDSHPRVRHAVCIAMGQMASDFAPAFQQQFHDKFIPNLLHLLDDNQNPRVQSNAAAAFVNFFEESKQKIILPYLNAIVDKFEQVLKLKIDELMKNGNKKLVLEQIVISIASLADLTQELFINYYDRFMPYLKFIIENANHKDLRLLRVL</sequence>
<comment type="caution">
    <text evidence="9">The sequence shown here is derived from an EMBL/GenBank/DDBJ whole genome shotgun (WGS) entry which is preliminary data.</text>
</comment>
<accession>A0A1Y3BF58</accession>
<name>A0A1Y3BF58_EURMA</name>
<dbReference type="GO" id="GO:0005737">
    <property type="term" value="C:cytoplasm"/>
    <property type="evidence" value="ECO:0007669"/>
    <property type="project" value="UniProtKB-SubCell"/>
</dbReference>
<proteinExistence type="predicted"/>
<evidence type="ECO:0000256" key="1">
    <source>
        <dbReference type="ARBA" id="ARBA00004123"/>
    </source>
</evidence>
<keyword evidence="3" id="KW-0813">Transport</keyword>
<dbReference type="Gene3D" id="1.25.10.10">
    <property type="entry name" value="Leucine-rich Repeat Variant"/>
    <property type="match status" value="1"/>
</dbReference>
<dbReference type="InterPro" id="IPR016024">
    <property type="entry name" value="ARM-type_fold"/>
</dbReference>
<gene>
    <name evidence="9" type="ORF">BLA29_005156</name>
</gene>
<evidence type="ECO:0000256" key="4">
    <source>
        <dbReference type="ARBA" id="ARBA00022490"/>
    </source>
</evidence>
<evidence type="ECO:0000259" key="8">
    <source>
        <dbReference type="Pfam" id="PF25780"/>
    </source>
</evidence>
<dbReference type="AlphaFoldDB" id="A0A1Y3BF58"/>
<dbReference type="Pfam" id="PF25780">
    <property type="entry name" value="TPR_IPO5"/>
    <property type="match status" value="1"/>
</dbReference>
<keyword evidence="4" id="KW-0963">Cytoplasm</keyword>
<keyword evidence="6" id="KW-0653">Protein transport</keyword>
<evidence type="ECO:0000256" key="7">
    <source>
        <dbReference type="ARBA" id="ARBA00023242"/>
    </source>
</evidence>
<dbReference type="PANTHER" id="PTHR10527">
    <property type="entry name" value="IMPORTIN BETA"/>
    <property type="match status" value="1"/>
</dbReference>
<feature type="domain" description="IPO4/5-like TPR repeats" evidence="8">
    <location>
        <begin position="1"/>
        <end position="85"/>
    </location>
</feature>
<comment type="subcellular location">
    <subcellularLocation>
        <location evidence="2">Cytoplasm</location>
    </subcellularLocation>
    <subcellularLocation>
        <location evidence="1">Nucleus</location>
    </subcellularLocation>
</comment>
<evidence type="ECO:0000256" key="6">
    <source>
        <dbReference type="ARBA" id="ARBA00022927"/>
    </source>
</evidence>
<dbReference type="InterPro" id="IPR057672">
    <property type="entry name" value="TPR_IPO4/5"/>
</dbReference>
<dbReference type="SUPFAM" id="SSF48371">
    <property type="entry name" value="ARM repeat"/>
    <property type="match status" value="1"/>
</dbReference>
<dbReference type="InterPro" id="IPR041653">
    <property type="entry name" value="Importin_rep_4"/>
</dbReference>
<dbReference type="Pfam" id="PF13513">
    <property type="entry name" value="HEAT_EZ"/>
    <property type="match status" value="1"/>
</dbReference>
<evidence type="ECO:0000256" key="2">
    <source>
        <dbReference type="ARBA" id="ARBA00004496"/>
    </source>
</evidence>
<reference evidence="9 10" key="1">
    <citation type="submission" date="2017-03" db="EMBL/GenBank/DDBJ databases">
        <title>Genome Survey of Euroglyphus maynei.</title>
        <authorList>
            <person name="Arlian L.G."/>
            <person name="Morgan M.S."/>
            <person name="Rider S.D."/>
        </authorList>
    </citation>
    <scope>NUCLEOTIDE SEQUENCE [LARGE SCALE GENOMIC DNA]</scope>
    <source>
        <strain evidence="9">Arlian Lab</strain>
        <tissue evidence="9">Whole body</tissue>
    </source>
</reference>
<evidence type="ECO:0000313" key="9">
    <source>
        <dbReference type="EMBL" id="OTF78453.1"/>
    </source>
</evidence>